<accession>A0AAN6GLU1</accession>
<evidence type="ECO:0000256" key="2">
    <source>
        <dbReference type="ARBA" id="ARBA00005648"/>
    </source>
</evidence>
<evidence type="ECO:0000259" key="8">
    <source>
        <dbReference type="Pfam" id="PF13850"/>
    </source>
</evidence>
<sequence>MAKGGGVFNRLRGIDAFGRTMDDVRIRTSTGAFLTFLSAFLILILTISEFRDYRRVHVKSSLVVDLSRGERITANLNITFPRVPCYLLSLDVMDISGETQSDIHQDVQRTRLSSTGEPISEGSRNAQGEAARLAKTRGPNYCGSCYGGEPPANGCCNSCDEVREAYVRRGWSFVDPDHIDQCIQEHWTEKIFEQNSEGCNVAGKIHVNKVVGNFHLSPGRAFQKNTVMVHDLVPYLANKGNSHHDFGHIIHSFGFGSAAEFDTVDWVDHYKKKGAKIPPVKGKSELSKISPPLKKLPDGIIPGSPIKARLGVVDPLAGTRAHTEVSDYMFQYFLKVVPTEYRTLSGEELRTHQYSVTSYERDLDPAHNAAALASGLSPKAQQAGGGPGGGAAHPQVLHGFMGVPGVFINYEISALKVVQQENKSSLGHFFTSTCAIVGGILTVAGLLDGLIYTSRIRMGGAESNGHASHGGLGYARQGGKFL</sequence>
<dbReference type="GO" id="GO:0006888">
    <property type="term" value="P:endoplasmic reticulum to Golgi vesicle-mediated transport"/>
    <property type="evidence" value="ECO:0007669"/>
    <property type="project" value="TreeGrafter"/>
</dbReference>
<dbReference type="GO" id="GO:0000139">
    <property type="term" value="C:Golgi membrane"/>
    <property type="evidence" value="ECO:0007669"/>
    <property type="project" value="TreeGrafter"/>
</dbReference>
<dbReference type="GO" id="GO:0006890">
    <property type="term" value="P:retrograde vesicle-mediated transport, Golgi to endoplasmic reticulum"/>
    <property type="evidence" value="ECO:0007669"/>
    <property type="project" value="TreeGrafter"/>
</dbReference>
<dbReference type="Pfam" id="PF13850">
    <property type="entry name" value="ERGIC_N"/>
    <property type="match status" value="1"/>
</dbReference>
<dbReference type="AlphaFoldDB" id="A0AAN6GLU1"/>
<feature type="transmembrane region" description="Helical" evidence="6">
    <location>
        <begin position="29"/>
        <end position="47"/>
    </location>
</feature>
<dbReference type="InterPro" id="IPR039542">
    <property type="entry name" value="Erv_N"/>
</dbReference>
<keyword evidence="3 6" id="KW-0812">Transmembrane</keyword>
<evidence type="ECO:0000256" key="5">
    <source>
        <dbReference type="ARBA" id="ARBA00023136"/>
    </source>
</evidence>
<keyword evidence="10" id="KW-1185">Reference proteome</keyword>
<gene>
    <name evidence="9" type="primary">ERV46</name>
    <name evidence="9" type="ORF">OC846_005178</name>
</gene>
<evidence type="ECO:0000256" key="6">
    <source>
        <dbReference type="SAM" id="Phobius"/>
    </source>
</evidence>
<dbReference type="Pfam" id="PF07970">
    <property type="entry name" value="COPIIcoated_ERV"/>
    <property type="match status" value="1"/>
</dbReference>
<dbReference type="EMBL" id="JAPDMZ010000186">
    <property type="protein sequence ID" value="KAK0546629.1"/>
    <property type="molecule type" value="Genomic_DNA"/>
</dbReference>
<feature type="domain" description="Endoplasmic reticulum vesicle transporter N-terminal" evidence="8">
    <location>
        <begin position="11"/>
        <end position="100"/>
    </location>
</feature>
<dbReference type="InterPro" id="IPR045888">
    <property type="entry name" value="Erv"/>
</dbReference>
<name>A0AAN6GLU1_9BASI</name>
<evidence type="ECO:0000256" key="1">
    <source>
        <dbReference type="ARBA" id="ARBA00004141"/>
    </source>
</evidence>
<proteinExistence type="inferred from homology"/>
<evidence type="ECO:0000313" key="10">
    <source>
        <dbReference type="Proteomes" id="UP001176517"/>
    </source>
</evidence>
<dbReference type="InterPro" id="IPR012936">
    <property type="entry name" value="Erv_C"/>
</dbReference>
<dbReference type="PANTHER" id="PTHR10984">
    <property type="entry name" value="ENDOPLASMIC RETICULUM-GOLGI INTERMEDIATE COMPARTMENT PROTEIN"/>
    <property type="match status" value="1"/>
</dbReference>
<dbReference type="Proteomes" id="UP001176517">
    <property type="component" value="Unassembled WGS sequence"/>
</dbReference>
<organism evidence="9 10">
    <name type="scientific">Tilletia horrida</name>
    <dbReference type="NCBI Taxonomy" id="155126"/>
    <lineage>
        <taxon>Eukaryota</taxon>
        <taxon>Fungi</taxon>
        <taxon>Dikarya</taxon>
        <taxon>Basidiomycota</taxon>
        <taxon>Ustilaginomycotina</taxon>
        <taxon>Exobasidiomycetes</taxon>
        <taxon>Tilletiales</taxon>
        <taxon>Tilletiaceae</taxon>
        <taxon>Tilletia</taxon>
    </lineage>
</organism>
<dbReference type="GO" id="GO:0005789">
    <property type="term" value="C:endoplasmic reticulum membrane"/>
    <property type="evidence" value="ECO:0007669"/>
    <property type="project" value="TreeGrafter"/>
</dbReference>
<evidence type="ECO:0000259" key="7">
    <source>
        <dbReference type="Pfam" id="PF07970"/>
    </source>
</evidence>
<evidence type="ECO:0000256" key="4">
    <source>
        <dbReference type="ARBA" id="ARBA00022989"/>
    </source>
</evidence>
<comment type="subcellular location">
    <subcellularLocation>
        <location evidence="1">Membrane</location>
        <topology evidence="1">Multi-pass membrane protein</topology>
    </subcellularLocation>
</comment>
<dbReference type="PANTHER" id="PTHR10984:SF25">
    <property type="entry name" value="ENDOPLASMIC RETICULUM-GOLGI INTERMEDIATE COMPARTMENT PROTEIN 3"/>
    <property type="match status" value="1"/>
</dbReference>
<evidence type="ECO:0000313" key="9">
    <source>
        <dbReference type="EMBL" id="KAK0546629.1"/>
    </source>
</evidence>
<comment type="similarity">
    <text evidence="2">Belongs to the ERGIC family.</text>
</comment>
<keyword evidence="5 6" id="KW-0472">Membrane</keyword>
<dbReference type="GO" id="GO:0030134">
    <property type="term" value="C:COPII-coated ER to Golgi transport vesicle"/>
    <property type="evidence" value="ECO:0007669"/>
    <property type="project" value="TreeGrafter"/>
</dbReference>
<feature type="domain" description="Endoplasmic reticulum vesicle transporter C-terminal" evidence="7">
    <location>
        <begin position="145"/>
        <end position="448"/>
    </location>
</feature>
<protein>
    <submittedName>
        <fullName evidence="9">ER-derived vesicles protein erv46</fullName>
    </submittedName>
</protein>
<keyword evidence="4 6" id="KW-1133">Transmembrane helix</keyword>
<comment type="caution">
    <text evidence="9">The sequence shown here is derived from an EMBL/GenBank/DDBJ whole genome shotgun (WGS) entry which is preliminary data.</text>
</comment>
<evidence type="ECO:0000256" key="3">
    <source>
        <dbReference type="ARBA" id="ARBA00022692"/>
    </source>
</evidence>
<reference evidence="9" key="1">
    <citation type="journal article" date="2023" name="PhytoFront">
        <title>Draft Genome Resources of Seven Strains of Tilletia horrida, Causal Agent of Kernel Smut of Rice.</title>
        <authorList>
            <person name="Khanal S."/>
            <person name="Antony Babu S."/>
            <person name="Zhou X.G."/>
        </authorList>
    </citation>
    <scope>NUCLEOTIDE SEQUENCE</scope>
    <source>
        <strain evidence="9">TX6</strain>
    </source>
</reference>
<feature type="transmembrane region" description="Helical" evidence="6">
    <location>
        <begin position="426"/>
        <end position="447"/>
    </location>
</feature>